<feature type="domain" description="DNA-directed DNA polymerase X" evidence="11">
    <location>
        <begin position="60"/>
        <end position="453"/>
    </location>
</feature>
<keyword evidence="7 9" id="KW-0234">DNA repair</keyword>
<evidence type="ECO:0000256" key="6">
    <source>
        <dbReference type="ARBA" id="ARBA00022932"/>
    </source>
</evidence>
<keyword evidence="6 9" id="KW-0239">DNA-directed DNA polymerase</keyword>
<dbReference type="InterPro" id="IPR002054">
    <property type="entry name" value="DNA-dir_DNA_pol_X"/>
</dbReference>
<reference evidence="13" key="1">
    <citation type="submission" date="2014-04" db="EMBL/GenBank/DDBJ databases">
        <title>Evolutionary Origins and Diversification of the Mycorrhizal Mutualists.</title>
        <authorList>
            <consortium name="DOE Joint Genome Institute"/>
            <consortium name="Mycorrhizal Genomics Consortium"/>
            <person name="Kohler A."/>
            <person name="Kuo A."/>
            <person name="Nagy L.G."/>
            <person name="Floudas D."/>
            <person name="Copeland A."/>
            <person name="Barry K.W."/>
            <person name="Cichocki N."/>
            <person name="Veneault-Fourrey C."/>
            <person name="LaButti K."/>
            <person name="Lindquist E.A."/>
            <person name="Lipzen A."/>
            <person name="Lundell T."/>
            <person name="Morin E."/>
            <person name="Murat C."/>
            <person name="Riley R."/>
            <person name="Ohm R."/>
            <person name="Sun H."/>
            <person name="Tunlid A."/>
            <person name="Henrissat B."/>
            <person name="Grigoriev I.V."/>
            <person name="Hibbett D.S."/>
            <person name="Martin F."/>
        </authorList>
    </citation>
    <scope>NUCLEOTIDE SEQUENCE [LARGE SCALE GENOMIC DNA]</scope>
    <source>
        <strain evidence="13">FD-334 SS-4</strain>
    </source>
</reference>
<dbReference type="InterPro" id="IPR002008">
    <property type="entry name" value="DNA_pol_X_beta-like"/>
</dbReference>
<proteinExistence type="inferred from homology"/>
<keyword evidence="1" id="KW-0237">DNA synthesis</keyword>
<keyword evidence="13" id="KW-1185">Reference proteome</keyword>
<dbReference type="PRINTS" id="PR00869">
    <property type="entry name" value="DNAPOLX"/>
</dbReference>
<dbReference type="PRINTS" id="PR00870">
    <property type="entry name" value="DNAPOLXBETA"/>
</dbReference>
<evidence type="ECO:0000256" key="1">
    <source>
        <dbReference type="ARBA" id="ARBA00022634"/>
    </source>
</evidence>
<dbReference type="GO" id="GO:0003677">
    <property type="term" value="F:DNA binding"/>
    <property type="evidence" value="ECO:0007669"/>
    <property type="project" value="UniProtKB-UniRule"/>
</dbReference>
<dbReference type="GO" id="GO:0046872">
    <property type="term" value="F:metal ion binding"/>
    <property type="evidence" value="ECO:0007669"/>
    <property type="project" value="UniProtKB-UniRule"/>
</dbReference>
<dbReference type="InterPro" id="IPR043519">
    <property type="entry name" value="NT_sf"/>
</dbReference>
<feature type="region of interest" description="Disordered" evidence="10">
    <location>
        <begin position="1"/>
        <end position="21"/>
    </location>
</feature>
<keyword evidence="9" id="KW-0539">Nucleus</keyword>
<dbReference type="GO" id="GO:0005634">
    <property type="term" value="C:nucleus"/>
    <property type="evidence" value="ECO:0007669"/>
    <property type="project" value="UniProtKB-SubCell"/>
</dbReference>
<evidence type="ECO:0000313" key="12">
    <source>
        <dbReference type="EMBL" id="KJA21213.1"/>
    </source>
</evidence>
<dbReference type="InterPro" id="IPR028207">
    <property type="entry name" value="DNA_pol_B_palm_palm"/>
</dbReference>
<evidence type="ECO:0000256" key="8">
    <source>
        <dbReference type="ARBA" id="ARBA00049244"/>
    </source>
</evidence>
<evidence type="ECO:0000256" key="2">
    <source>
        <dbReference type="ARBA" id="ARBA00022679"/>
    </source>
</evidence>
<dbReference type="Gene3D" id="1.10.150.110">
    <property type="entry name" value="DNA polymerase beta, N-terminal domain-like"/>
    <property type="match status" value="1"/>
</dbReference>
<dbReference type="EC" id="2.7.7.7" evidence="9"/>
<dbReference type="Gene3D" id="3.30.460.10">
    <property type="entry name" value="Beta Polymerase, domain 2"/>
    <property type="match status" value="1"/>
</dbReference>
<comment type="similarity">
    <text evidence="9">Belongs to the DNA polymerase type-X family.</text>
</comment>
<comment type="function">
    <text evidence="9">DNA polymerase that functions in several pathways of DNA repair. Involved in base excision repair (BER) responsible for repair of lesions that give rise to abasic (AP) sites in DNA. Also contributes to DNA double-strand break repair by non-homologous end joining and homologous recombination. Has both template-dependent and template-independent (terminal transferase) DNA polymerase activities. Has also a 5'-deoxyribose-5-phosphate lyase (dRP lyase) activity.</text>
</comment>
<dbReference type="OMA" id="KWELITQ"/>
<dbReference type="PANTHER" id="PTHR11276:SF28">
    <property type="entry name" value="DNA POLYMERASE LAMBDA"/>
    <property type="match status" value="1"/>
</dbReference>
<evidence type="ECO:0000313" key="13">
    <source>
        <dbReference type="Proteomes" id="UP000054270"/>
    </source>
</evidence>
<dbReference type="EMBL" id="KN817560">
    <property type="protein sequence ID" value="KJA21213.1"/>
    <property type="molecule type" value="Genomic_DNA"/>
</dbReference>
<dbReference type="SMART" id="SM00483">
    <property type="entry name" value="POLXc"/>
    <property type="match status" value="1"/>
</dbReference>
<dbReference type="InterPro" id="IPR029398">
    <property type="entry name" value="PolB_thumb"/>
</dbReference>
<gene>
    <name evidence="12" type="ORF">HYPSUDRAFT_140979</name>
</gene>
<dbReference type="PANTHER" id="PTHR11276">
    <property type="entry name" value="DNA POLYMERASE TYPE-X FAMILY MEMBER"/>
    <property type="match status" value="1"/>
</dbReference>
<comment type="subcellular location">
    <subcellularLocation>
        <location evidence="9">Nucleus</location>
    </subcellularLocation>
</comment>
<evidence type="ECO:0000256" key="3">
    <source>
        <dbReference type="ARBA" id="ARBA00022695"/>
    </source>
</evidence>
<dbReference type="Pfam" id="PF14791">
    <property type="entry name" value="DNA_pol_B_thumb"/>
    <property type="match status" value="1"/>
</dbReference>
<dbReference type="STRING" id="945553.A0A0D2MCN5"/>
<dbReference type="Pfam" id="PF14792">
    <property type="entry name" value="DNA_pol_B_palm"/>
    <property type="match status" value="1"/>
</dbReference>
<dbReference type="OrthoDB" id="205514at2759"/>
<name>A0A0D2MCN5_HYPSF</name>
<organism evidence="12 13">
    <name type="scientific">Hypholoma sublateritium (strain FD-334 SS-4)</name>
    <dbReference type="NCBI Taxonomy" id="945553"/>
    <lineage>
        <taxon>Eukaryota</taxon>
        <taxon>Fungi</taxon>
        <taxon>Dikarya</taxon>
        <taxon>Basidiomycota</taxon>
        <taxon>Agaricomycotina</taxon>
        <taxon>Agaricomycetes</taxon>
        <taxon>Agaricomycetidae</taxon>
        <taxon>Agaricales</taxon>
        <taxon>Agaricineae</taxon>
        <taxon>Strophariaceae</taxon>
        <taxon>Hypholoma</taxon>
    </lineage>
</organism>
<dbReference type="Pfam" id="PF14716">
    <property type="entry name" value="HHH_8"/>
    <property type="match status" value="1"/>
</dbReference>
<keyword evidence="2 9" id="KW-0808">Transferase</keyword>
<comment type="catalytic activity">
    <reaction evidence="8 9">
        <text>DNA(n) + a 2'-deoxyribonucleoside 5'-triphosphate = DNA(n+1) + diphosphate</text>
        <dbReference type="Rhea" id="RHEA:22508"/>
        <dbReference type="Rhea" id="RHEA-COMP:17339"/>
        <dbReference type="Rhea" id="RHEA-COMP:17340"/>
        <dbReference type="ChEBI" id="CHEBI:33019"/>
        <dbReference type="ChEBI" id="CHEBI:61560"/>
        <dbReference type="ChEBI" id="CHEBI:173112"/>
        <dbReference type="EC" id="2.7.7.7"/>
    </reaction>
</comment>
<evidence type="ECO:0000256" key="5">
    <source>
        <dbReference type="ARBA" id="ARBA00022763"/>
    </source>
</evidence>
<dbReference type="AlphaFoldDB" id="A0A0D2MCN5"/>
<evidence type="ECO:0000256" key="4">
    <source>
        <dbReference type="ARBA" id="ARBA00022705"/>
    </source>
</evidence>
<dbReference type="Gene3D" id="1.10.150.20">
    <property type="entry name" value="5' to 3' exonuclease, C-terminal subdomain"/>
    <property type="match status" value="1"/>
</dbReference>
<keyword evidence="5 9" id="KW-0227">DNA damage</keyword>
<evidence type="ECO:0000256" key="7">
    <source>
        <dbReference type="ARBA" id="ARBA00023204"/>
    </source>
</evidence>
<evidence type="ECO:0000259" key="11">
    <source>
        <dbReference type="SMART" id="SM00483"/>
    </source>
</evidence>
<dbReference type="Gene3D" id="3.30.210.10">
    <property type="entry name" value="DNA polymerase, thumb domain"/>
    <property type="match status" value="1"/>
</dbReference>
<dbReference type="SUPFAM" id="SSF81301">
    <property type="entry name" value="Nucleotidyltransferase"/>
    <property type="match status" value="1"/>
</dbReference>
<dbReference type="InterPro" id="IPR010996">
    <property type="entry name" value="HHH_MUS81"/>
</dbReference>
<dbReference type="InterPro" id="IPR037160">
    <property type="entry name" value="DNA_Pol_thumb_sf"/>
</dbReference>
<dbReference type="Proteomes" id="UP000054270">
    <property type="component" value="Unassembled WGS sequence"/>
</dbReference>
<dbReference type="SUPFAM" id="SSF81585">
    <property type="entry name" value="PsbU/PolX domain-like"/>
    <property type="match status" value="1"/>
</dbReference>
<dbReference type="GO" id="GO:0003887">
    <property type="term" value="F:DNA-directed DNA polymerase activity"/>
    <property type="evidence" value="ECO:0007669"/>
    <property type="project" value="UniProtKB-UniRule"/>
</dbReference>
<protein>
    <recommendedName>
        <fullName evidence="9">DNA polymerase</fullName>
        <ecNumber evidence="9">2.7.7.7</ecNumber>
    </recommendedName>
</protein>
<dbReference type="GO" id="GO:0006303">
    <property type="term" value="P:double-strand break repair via nonhomologous end joining"/>
    <property type="evidence" value="ECO:0007669"/>
    <property type="project" value="TreeGrafter"/>
</dbReference>
<dbReference type="InterPro" id="IPR022312">
    <property type="entry name" value="DNA_pol_X"/>
</dbReference>
<evidence type="ECO:0000256" key="9">
    <source>
        <dbReference type="RuleBase" id="RU366014"/>
    </source>
</evidence>
<evidence type="ECO:0000256" key="10">
    <source>
        <dbReference type="SAM" id="MobiDB-lite"/>
    </source>
</evidence>
<feature type="region of interest" description="Disordered" evidence="10">
    <location>
        <begin position="260"/>
        <end position="290"/>
    </location>
</feature>
<keyword evidence="4" id="KW-0235">DNA replication</keyword>
<sequence>MRYGVTICSSSPSTHSSHGRRMLSRSLSARCCHASLSLAVRYRAYTTEPLSRPLPVIKSQHNQGIVDLLVRSLQEEESKASANPFKIQAFSKAIDSIRTLDRPIRSGNDVHAVQGIGPGITARINDHLLQLYTAEADRDMEIYKEIVKSRCITMFNDIPSIGLKKATDLADAGCLSVDNLVSGRFNSMLSAKQILNVKYAHHLEQPTTRQQAEDVLAFCRHHFDPAFQFDLVGEYRRGITSLTDIQIMVSHPSFVHIPLPPDPSMAISSKKETKPKAKTKRKKRDDEGPPTNVLYSEIIPMLHQTGFISDTLTFDATSWTGFARLPGRDDQWGTVFERLNAIKNTGGDFRRVSLNIAPQRSLGSAQLWLTGNAKFEKYLCYRAQRRGLMLNAHGLWRWTASRGSAPPDGDVAGAGGDDGAPHDGGHWVLLRCATEEDIFRELGMAFVDPERRSLSAAFRVPKVEYEVDEV</sequence>
<dbReference type="SUPFAM" id="SSF47802">
    <property type="entry name" value="DNA polymerase beta, N-terminal domain-like"/>
    <property type="match status" value="1"/>
</dbReference>
<dbReference type="InterPro" id="IPR027421">
    <property type="entry name" value="DNA_pol_lamdba_lyase_dom_sf"/>
</dbReference>
<keyword evidence="3 9" id="KW-0548">Nucleotidyltransferase</keyword>
<accession>A0A0D2MCN5</accession>